<evidence type="ECO:0000313" key="1">
    <source>
        <dbReference type="EMBL" id="EEG31261.1"/>
    </source>
</evidence>
<gene>
    <name evidence="1" type="ORF">CLOSTMETH_01058</name>
</gene>
<reference evidence="1 2" key="1">
    <citation type="submission" date="2009-01" db="EMBL/GenBank/DDBJ databases">
        <authorList>
            <person name="Fulton L."/>
            <person name="Clifton S."/>
            <person name="Fulton B."/>
            <person name="Xu J."/>
            <person name="Minx P."/>
            <person name="Pepin K.H."/>
            <person name="Johnson M."/>
            <person name="Bhonagiri V."/>
            <person name="Nash W.E."/>
            <person name="Mardis E.R."/>
            <person name="Wilson R.K."/>
        </authorList>
    </citation>
    <scope>NUCLEOTIDE SEQUENCE [LARGE SCALE GENOMIC DNA]</scope>
    <source>
        <strain evidence="1 2">DSM 5476</strain>
    </source>
</reference>
<reference evidence="1 2" key="2">
    <citation type="submission" date="2009-02" db="EMBL/GenBank/DDBJ databases">
        <title>Draft genome sequence of Clostridium methylpentosum (DSM 5476).</title>
        <authorList>
            <person name="Sudarsanam P."/>
            <person name="Ley R."/>
            <person name="Guruge J."/>
            <person name="Turnbaugh P.J."/>
            <person name="Mahowald M."/>
            <person name="Liep D."/>
            <person name="Gordon J."/>
        </authorList>
    </citation>
    <scope>NUCLEOTIDE SEQUENCE [LARGE SCALE GENOMIC DNA]</scope>
    <source>
        <strain evidence="1 2">DSM 5476</strain>
    </source>
</reference>
<dbReference type="HOGENOM" id="CLU_3097406_0_0_9"/>
<dbReference type="Proteomes" id="UP000003340">
    <property type="component" value="Unassembled WGS sequence"/>
</dbReference>
<name>C0EB41_9FIRM</name>
<proteinExistence type="predicted"/>
<organism evidence="1 2">
    <name type="scientific">[Clostridium] methylpentosum DSM 5476</name>
    <dbReference type="NCBI Taxonomy" id="537013"/>
    <lineage>
        <taxon>Bacteria</taxon>
        <taxon>Bacillati</taxon>
        <taxon>Bacillota</taxon>
        <taxon>Clostridia</taxon>
        <taxon>Eubacteriales</taxon>
        <taxon>Oscillospiraceae</taxon>
        <taxon>Oscillospiraceae incertae sedis</taxon>
    </lineage>
</organism>
<keyword evidence="2" id="KW-1185">Reference proteome</keyword>
<dbReference type="EMBL" id="ACEC01000040">
    <property type="protein sequence ID" value="EEG31261.1"/>
    <property type="molecule type" value="Genomic_DNA"/>
</dbReference>
<evidence type="ECO:0000313" key="2">
    <source>
        <dbReference type="Proteomes" id="UP000003340"/>
    </source>
</evidence>
<comment type="caution">
    <text evidence="1">The sequence shown here is derived from an EMBL/GenBank/DDBJ whole genome shotgun (WGS) entry which is preliminary data.</text>
</comment>
<accession>C0EB41</accession>
<dbReference type="AlphaFoldDB" id="C0EB41"/>
<sequence>MTFRLQQNQALPQAPIKLLIFFCRSHKNTSFLHHFLVLFCCRHPHGCRGLK</sequence>
<dbReference type="STRING" id="537013.CLOSTMETH_01058"/>
<protein>
    <submittedName>
        <fullName evidence="1">Uncharacterized protein</fullName>
    </submittedName>
</protein>